<keyword evidence="3 4" id="KW-0720">Serine protease</keyword>
<dbReference type="InterPro" id="IPR023828">
    <property type="entry name" value="Peptidase_S8_Ser-AS"/>
</dbReference>
<evidence type="ECO:0000256" key="3">
    <source>
        <dbReference type="ARBA" id="ARBA00022825"/>
    </source>
</evidence>
<proteinExistence type="inferred from homology"/>
<feature type="domain" description="Peptidase S8/S53" evidence="6">
    <location>
        <begin position="84"/>
        <end position="203"/>
    </location>
</feature>
<dbReference type="PROSITE" id="PS00138">
    <property type="entry name" value="SUBTILASE_SER"/>
    <property type="match status" value="1"/>
</dbReference>
<dbReference type="PANTHER" id="PTHR43806:SF11">
    <property type="entry name" value="CEREVISIN-RELATED"/>
    <property type="match status" value="1"/>
</dbReference>
<evidence type="ECO:0000259" key="6">
    <source>
        <dbReference type="Pfam" id="PF00082"/>
    </source>
</evidence>
<dbReference type="InterPro" id="IPR023827">
    <property type="entry name" value="Peptidase_S8_Asp-AS"/>
</dbReference>
<dbReference type="EMBL" id="CAJVCH010570412">
    <property type="protein sequence ID" value="CAG7834856.1"/>
    <property type="molecule type" value="Genomic_DNA"/>
</dbReference>
<evidence type="ECO:0000256" key="2">
    <source>
        <dbReference type="ARBA" id="ARBA00022801"/>
    </source>
</evidence>
<dbReference type="PROSITE" id="PS51892">
    <property type="entry name" value="SUBTILASE"/>
    <property type="match status" value="1"/>
</dbReference>
<feature type="active site" description="Charge relay system" evidence="4">
    <location>
        <position position="133"/>
    </location>
</feature>
<organism evidence="7 8">
    <name type="scientific">Allacma fusca</name>
    <dbReference type="NCBI Taxonomy" id="39272"/>
    <lineage>
        <taxon>Eukaryota</taxon>
        <taxon>Metazoa</taxon>
        <taxon>Ecdysozoa</taxon>
        <taxon>Arthropoda</taxon>
        <taxon>Hexapoda</taxon>
        <taxon>Collembola</taxon>
        <taxon>Symphypleona</taxon>
        <taxon>Sminthuridae</taxon>
        <taxon>Allacma</taxon>
    </lineage>
</organism>
<gene>
    <name evidence="7" type="ORF">AFUS01_LOCUS44308</name>
</gene>
<keyword evidence="8" id="KW-1185">Reference proteome</keyword>
<evidence type="ECO:0000313" key="8">
    <source>
        <dbReference type="Proteomes" id="UP000708208"/>
    </source>
</evidence>
<dbReference type="GO" id="GO:0006508">
    <property type="term" value="P:proteolysis"/>
    <property type="evidence" value="ECO:0007669"/>
    <property type="project" value="UniProtKB-KW"/>
</dbReference>
<feature type="active site" description="Charge relay system" evidence="4">
    <location>
        <position position="93"/>
    </location>
</feature>
<protein>
    <recommendedName>
        <fullName evidence="6">Peptidase S8/S53 domain-containing protein</fullName>
    </recommendedName>
</protein>
<comment type="similarity">
    <text evidence="4">Belongs to the peptidase S8 family.</text>
</comment>
<dbReference type="OrthoDB" id="1740355at2759"/>
<dbReference type="PANTHER" id="PTHR43806">
    <property type="entry name" value="PEPTIDASE S8"/>
    <property type="match status" value="1"/>
</dbReference>
<keyword evidence="2 4" id="KW-0378">Hydrolase</keyword>
<dbReference type="InterPro" id="IPR000209">
    <property type="entry name" value="Peptidase_S8/S53_dom"/>
</dbReference>
<evidence type="ECO:0000256" key="1">
    <source>
        <dbReference type="ARBA" id="ARBA00022670"/>
    </source>
</evidence>
<feature type="region of interest" description="Disordered" evidence="5">
    <location>
        <begin position="46"/>
        <end position="66"/>
    </location>
</feature>
<dbReference type="InterPro" id="IPR050131">
    <property type="entry name" value="Peptidase_S8_subtilisin-like"/>
</dbReference>
<feature type="active site" description="Charge relay system" evidence="4">
    <location>
        <position position="278"/>
    </location>
</feature>
<dbReference type="GO" id="GO:0004252">
    <property type="term" value="F:serine-type endopeptidase activity"/>
    <property type="evidence" value="ECO:0007669"/>
    <property type="project" value="UniProtKB-UniRule"/>
</dbReference>
<feature type="compositionally biased region" description="Low complexity" evidence="5">
    <location>
        <begin position="48"/>
        <end position="65"/>
    </location>
</feature>
<sequence length="353" mass="37863">MLHKLGQPKIVIAVRGASMELINKIASVQEVLNITEAVQFTMRSLNGSSTPESLPESSTPELKSPNWGTDYIQTDEVWKMGYDGSGIVVGIIDTGVMVGHDSLRENYVGTQNYGWFDPDQNRKYPVDVEVGGHGTSCLGVAVGSFGFGVAPAANWMACLVSDNKGIWHEDWIIECIQFMLCPTDYKGENKNCAKAPHVINNSWYYPPGPGCGTASPPGSYPEFIGVGATVYENQTARFSSNGPGYNGVIKPDLVAGGDYVYTPASVMEIHYLAAIGTSFSAPAVVGVIALMLQKNPTLTNEEVKQILLNTTTTDIEAYSTEGCGGISTDTFPNNQIGYGMVNALKAINRVPAL</sequence>
<dbReference type="Proteomes" id="UP000708208">
    <property type="component" value="Unassembled WGS sequence"/>
</dbReference>
<dbReference type="AlphaFoldDB" id="A0A8J2Q5N3"/>
<name>A0A8J2Q5N3_9HEXA</name>
<reference evidence="7" key="1">
    <citation type="submission" date="2021-06" db="EMBL/GenBank/DDBJ databases">
        <authorList>
            <person name="Hodson N. C."/>
            <person name="Mongue J. A."/>
            <person name="Jaron S. K."/>
        </authorList>
    </citation>
    <scope>NUCLEOTIDE SEQUENCE</scope>
</reference>
<dbReference type="PROSITE" id="PS00136">
    <property type="entry name" value="SUBTILASE_ASP"/>
    <property type="match status" value="1"/>
</dbReference>
<keyword evidence="1 4" id="KW-0645">Protease</keyword>
<feature type="domain" description="Peptidase S8/S53" evidence="6">
    <location>
        <begin position="213"/>
        <end position="320"/>
    </location>
</feature>
<evidence type="ECO:0000256" key="4">
    <source>
        <dbReference type="PROSITE-ProRule" id="PRU01240"/>
    </source>
</evidence>
<evidence type="ECO:0000256" key="5">
    <source>
        <dbReference type="SAM" id="MobiDB-lite"/>
    </source>
</evidence>
<accession>A0A8J2Q5N3</accession>
<evidence type="ECO:0000313" key="7">
    <source>
        <dbReference type="EMBL" id="CAG7834856.1"/>
    </source>
</evidence>
<comment type="caution">
    <text evidence="7">The sequence shown here is derived from an EMBL/GenBank/DDBJ whole genome shotgun (WGS) entry which is preliminary data.</text>
</comment>
<dbReference type="Pfam" id="PF00082">
    <property type="entry name" value="Peptidase_S8"/>
    <property type="match status" value="2"/>
</dbReference>